<protein>
    <submittedName>
        <fullName evidence="1">Uncharacterized protein</fullName>
    </submittedName>
</protein>
<reference evidence="1" key="1">
    <citation type="submission" date="2021-02" db="EMBL/GenBank/DDBJ databases">
        <authorList>
            <consortium name="DOE Joint Genome Institute"/>
            <person name="Ahrendt S."/>
            <person name="Looney B.P."/>
            <person name="Miyauchi S."/>
            <person name="Morin E."/>
            <person name="Drula E."/>
            <person name="Courty P.E."/>
            <person name="Chicoki N."/>
            <person name="Fauchery L."/>
            <person name="Kohler A."/>
            <person name="Kuo A."/>
            <person name="Labutti K."/>
            <person name="Pangilinan J."/>
            <person name="Lipzen A."/>
            <person name="Riley R."/>
            <person name="Andreopoulos W."/>
            <person name="He G."/>
            <person name="Johnson J."/>
            <person name="Barry K.W."/>
            <person name="Grigoriev I.V."/>
            <person name="Nagy L."/>
            <person name="Hibbett D."/>
            <person name="Henrissat B."/>
            <person name="Matheny P.B."/>
            <person name="Labbe J."/>
            <person name="Martin F."/>
        </authorList>
    </citation>
    <scope>NUCLEOTIDE SEQUENCE</scope>
    <source>
        <strain evidence="1">FP105234-sp</strain>
    </source>
</reference>
<evidence type="ECO:0000313" key="2">
    <source>
        <dbReference type="Proteomes" id="UP000814033"/>
    </source>
</evidence>
<dbReference type="EMBL" id="MU276135">
    <property type="protein sequence ID" value="KAI0041243.1"/>
    <property type="molecule type" value="Genomic_DNA"/>
</dbReference>
<name>A0ACB8RCD3_9AGAM</name>
<gene>
    <name evidence="1" type="ORF">FA95DRAFT_1565566</name>
</gene>
<sequence>MSAPPLPFDIHARTLQFIYILSQSHDVDYRTLSACALVCKDWTAPAQRLLFRRIMGPSDTVRADEWLNRAAPVLLHAFTSRPHLGTYVRSIAIHALPIWVEVLRRCPHIAWLRLIGDGPLLSWEFLHSLSALGVRPSVLVVPGLADRNVVHAALAALPSVRHLVKEAFEDGGAERLNPELPSAAQLLSITSGDTTIDFSKLCVQPTTMSATEILFEDLDLDSLYFGDIMASVGHGVARNLRALTTYTVPSDALLKELTALESLIMGGLPSKVIEFTLPRTLLHFGFHAYYSNRGYGVYKMAQSLKILTAALSEPPNLRVVSVTRCSHSPVRHALKGASAARGVDFVEYVDPAAYPQARYVDWLW</sequence>
<dbReference type="Proteomes" id="UP000814033">
    <property type="component" value="Unassembled WGS sequence"/>
</dbReference>
<comment type="caution">
    <text evidence="1">The sequence shown here is derived from an EMBL/GenBank/DDBJ whole genome shotgun (WGS) entry which is preliminary data.</text>
</comment>
<accession>A0ACB8RCD3</accession>
<evidence type="ECO:0000313" key="1">
    <source>
        <dbReference type="EMBL" id="KAI0041243.1"/>
    </source>
</evidence>
<keyword evidence="2" id="KW-1185">Reference proteome</keyword>
<organism evidence="1 2">
    <name type="scientific">Auriscalpium vulgare</name>
    <dbReference type="NCBI Taxonomy" id="40419"/>
    <lineage>
        <taxon>Eukaryota</taxon>
        <taxon>Fungi</taxon>
        <taxon>Dikarya</taxon>
        <taxon>Basidiomycota</taxon>
        <taxon>Agaricomycotina</taxon>
        <taxon>Agaricomycetes</taxon>
        <taxon>Russulales</taxon>
        <taxon>Auriscalpiaceae</taxon>
        <taxon>Auriscalpium</taxon>
    </lineage>
</organism>
<reference evidence="1" key="2">
    <citation type="journal article" date="2022" name="New Phytol.">
        <title>Evolutionary transition to the ectomycorrhizal habit in the genomes of a hyperdiverse lineage of mushroom-forming fungi.</title>
        <authorList>
            <person name="Looney B."/>
            <person name="Miyauchi S."/>
            <person name="Morin E."/>
            <person name="Drula E."/>
            <person name="Courty P.E."/>
            <person name="Kohler A."/>
            <person name="Kuo A."/>
            <person name="LaButti K."/>
            <person name="Pangilinan J."/>
            <person name="Lipzen A."/>
            <person name="Riley R."/>
            <person name="Andreopoulos W."/>
            <person name="He G."/>
            <person name="Johnson J."/>
            <person name="Nolan M."/>
            <person name="Tritt A."/>
            <person name="Barry K.W."/>
            <person name="Grigoriev I.V."/>
            <person name="Nagy L.G."/>
            <person name="Hibbett D."/>
            <person name="Henrissat B."/>
            <person name="Matheny P.B."/>
            <person name="Labbe J."/>
            <person name="Martin F.M."/>
        </authorList>
    </citation>
    <scope>NUCLEOTIDE SEQUENCE</scope>
    <source>
        <strain evidence="1">FP105234-sp</strain>
    </source>
</reference>
<proteinExistence type="predicted"/>